<evidence type="ECO:0000313" key="2">
    <source>
        <dbReference type="EMBL" id="APX73143.1"/>
    </source>
</evidence>
<organism evidence="2 3">
    <name type="scientific">Companilactobacillus allii</name>
    <dbReference type="NCBI Taxonomy" id="1847728"/>
    <lineage>
        <taxon>Bacteria</taxon>
        <taxon>Bacillati</taxon>
        <taxon>Bacillota</taxon>
        <taxon>Bacilli</taxon>
        <taxon>Lactobacillales</taxon>
        <taxon>Lactobacillaceae</taxon>
        <taxon>Companilactobacillus</taxon>
    </lineage>
</organism>
<dbReference type="STRING" id="1847728.BTM29_11525"/>
<feature type="domain" description="IrrE N-terminal-like" evidence="1">
    <location>
        <begin position="32"/>
        <end position="97"/>
    </location>
</feature>
<dbReference type="InterPro" id="IPR010359">
    <property type="entry name" value="IrrE_HExxH"/>
</dbReference>
<dbReference type="Proteomes" id="UP000187499">
    <property type="component" value="Chromosome"/>
</dbReference>
<dbReference type="KEGG" id="lalw:BTM29_11525"/>
<protein>
    <recommendedName>
        <fullName evidence="1">IrrE N-terminal-like domain-containing protein</fullName>
    </recommendedName>
</protein>
<proteinExistence type="predicted"/>
<dbReference type="OrthoDB" id="2300474at2"/>
<evidence type="ECO:0000313" key="3">
    <source>
        <dbReference type="Proteomes" id="UP000187499"/>
    </source>
</evidence>
<keyword evidence="3" id="KW-1185">Reference proteome</keyword>
<evidence type="ECO:0000259" key="1">
    <source>
        <dbReference type="Pfam" id="PF06114"/>
    </source>
</evidence>
<gene>
    <name evidence="2" type="ORF">BTM29_11525</name>
</gene>
<name>A0A1P8Q5P6_9LACO</name>
<dbReference type="RefSeq" id="WP_076617991.1">
    <property type="nucleotide sequence ID" value="NZ_CP019323.1"/>
</dbReference>
<dbReference type="Gene3D" id="1.10.10.2910">
    <property type="match status" value="1"/>
</dbReference>
<accession>A0A1P8Q5P6</accession>
<reference evidence="3" key="1">
    <citation type="submission" date="2016-12" db="EMBL/GenBank/DDBJ databases">
        <authorList>
            <person name="Jung M.Y."/>
            <person name="Lee S.H."/>
        </authorList>
    </citation>
    <scope>NUCLEOTIDE SEQUENCE [LARGE SCALE GENOMIC DNA]</scope>
    <source>
        <strain evidence="3">WiKim39</strain>
    </source>
</reference>
<dbReference type="Pfam" id="PF06114">
    <property type="entry name" value="Peptidase_M78"/>
    <property type="match status" value="1"/>
</dbReference>
<sequence length="136" mass="15514">MINEITSSLMNLAFDNHISVIMEDKFSPYTPAAVDTKTKIIVINNNWHIQNQIPFQLAHEIGHVLNGDGFKACLYFSPAKNGIEGHANKTAIHLLVPLYFENIEYTYANAVRFMEAFNIPLYLENTVITEIKTYYS</sequence>
<dbReference type="AlphaFoldDB" id="A0A1P8Q5P6"/>
<dbReference type="EMBL" id="CP019323">
    <property type="protein sequence ID" value="APX73143.1"/>
    <property type="molecule type" value="Genomic_DNA"/>
</dbReference>